<keyword evidence="1" id="KW-1133">Transmembrane helix</keyword>
<gene>
    <name evidence="3" type="ORF">A3B21_05045</name>
</gene>
<dbReference type="InterPro" id="IPR043993">
    <property type="entry name" value="T4SS_pilin"/>
</dbReference>
<accession>A0A1F7UUT7</accession>
<evidence type="ECO:0008006" key="5">
    <source>
        <dbReference type="Google" id="ProtNLM"/>
    </source>
</evidence>
<dbReference type="Proteomes" id="UP000176897">
    <property type="component" value="Unassembled WGS sequence"/>
</dbReference>
<feature type="transmembrane region" description="Helical" evidence="1">
    <location>
        <begin position="50"/>
        <end position="75"/>
    </location>
</feature>
<evidence type="ECO:0000313" key="3">
    <source>
        <dbReference type="EMBL" id="OGL82053.1"/>
    </source>
</evidence>
<dbReference type="STRING" id="1802401.A3B21_05045"/>
<sequence length="128" mass="13357">MKSMHIKKWVKRGAVAALWALPFAAAAVEITPTELGIEFGTATGLGTRDIRTTIASIINVALGLLGIVAVVIILAGGFTWMTAAGNEEKVDKAKKMIFAGIIGLAIILSAYAISRFVIESLVTATTGV</sequence>
<evidence type="ECO:0000313" key="4">
    <source>
        <dbReference type="Proteomes" id="UP000176897"/>
    </source>
</evidence>
<evidence type="ECO:0000256" key="2">
    <source>
        <dbReference type="SAM" id="SignalP"/>
    </source>
</evidence>
<organism evidence="3 4">
    <name type="scientific">Candidatus Uhrbacteria bacterium RIFCSPLOWO2_01_FULL_47_24</name>
    <dbReference type="NCBI Taxonomy" id="1802401"/>
    <lineage>
        <taxon>Bacteria</taxon>
        <taxon>Candidatus Uhriibacteriota</taxon>
    </lineage>
</organism>
<proteinExistence type="predicted"/>
<protein>
    <recommendedName>
        <fullName evidence="5">DUF4134 domain-containing protein</fullName>
    </recommendedName>
</protein>
<evidence type="ECO:0000256" key="1">
    <source>
        <dbReference type="SAM" id="Phobius"/>
    </source>
</evidence>
<feature type="chain" id="PRO_5009533145" description="DUF4134 domain-containing protein" evidence="2">
    <location>
        <begin position="28"/>
        <end position="128"/>
    </location>
</feature>
<feature type="transmembrane region" description="Helical" evidence="1">
    <location>
        <begin position="96"/>
        <end position="118"/>
    </location>
</feature>
<keyword evidence="1" id="KW-0812">Transmembrane</keyword>
<dbReference type="AlphaFoldDB" id="A0A1F7UUT7"/>
<feature type="signal peptide" evidence="2">
    <location>
        <begin position="1"/>
        <end position="27"/>
    </location>
</feature>
<keyword evidence="2" id="KW-0732">Signal</keyword>
<keyword evidence="1" id="KW-0472">Membrane</keyword>
<comment type="caution">
    <text evidence="3">The sequence shown here is derived from an EMBL/GenBank/DDBJ whole genome shotgun (WGS) entry which is preliminary data.</text>
</comment>
<name>A0A1F7UUT7_9BACT</name>
<dbReference type="EMBL" id="MGEJ01000001">
    <property type="protein sequence ID" value="OGL82053.1"/>
    <property type="molecule type" value="Genomic_DNA"/>
</dbReference>
<reference evidence="3 4" key="1">
    <citation type="journal article" date="2016" name="Nat. Commun.">
        <title>Thousands of microbial genomes shed light on interconnected biogeochemical processes in an aquifer system.</title>
        <authorList>
            <person name="Anantharaman K."/>
            <person name="Brown C.T."/>
            <person name="Hug L.A."/>
            <person name="Sharon I."/>
            <person name="Castelle C.J."/>
            <person name="Probst A.J."/>
            <person name="Thomas B.C."/>
            <person name="Singh A."/>
            <person name="Wilkins M.J."/>
            <person name="Karaoz U."/>
            <person name="Brodie E.L."/>
            <person name="Williams K.H."/>
            <person name="Hubbard S.S."/>
            <person name="Banfield J.F."/>
        </authorList>
    </citation>
    <scope>NUCLEOTIDE SEQUENCE [LARGE SCALE GENOMIC DNA]</scope>
</reference>
<dbReference type="Pfam" id="PF18895">
    <property type="entry name" value="T4SS_pilin"/>
    <property type="match status" value="1"/>
</dbReference>